<accession>A0A1G4G6B0</accession>
<dbReference type="RefSeq" id="WP_071136627.1">
    <property type="nucleotide sequence ID" value="NZ_LT608328.1"/>
</dbReference>
<organism evidence="2 3">
    <name type="scientific">Petrimonas mucosa</name>
    <dbReference type="NCBI Taxonomy" id="1642646"/>
    <lineage>
        <taxon>Bacteria</taxon>
        <taxon>Pseudomonadati</taxon>
        <taxon>Bacteroidota</taxon>
        <taxon>Bacteroidia</taxon>
        <taxon>Bacteroidales</taxon>
        <taxon>Dysgonomonadaceae</taxon>
        <taxon>Petrimonas</taxon>
    </lineage>
</organism>
<dbReference type="Pfam" id="PF16391">
    <property type="entry name" value="DUF5000"/>
    <property type="match status" value="1"/>
</dbReference>
<dbReference type="InterPro" id="IPR032164">
    <property type="entry name" value="DUF5000"/>
</dbReference>
<feature type="domain" description="DUF5000" evidence="1">
    <location>
        <begin position="249"/>
        <end position="393"/>
    </location>
</feature>
<evidence type="ECO:0000313" key="2">
    <source>
        <dbReference type="EMBL" id="SCM57252.1"/>
    </source>
</evidence>
<gene>
    <name evidence="2" type="ORF">ING2E5A_1252</name>
</gene>
<dbReference type="AlphaFoldDB" id="A0A1G4G6B0"/>
<proteinExistence type="predicted"/>
<dbReference type="Proteomes" id="UP000178485">
    <property type="component" value="Chromosome i"/>
</dbReference>
<dbReference type="STRING" id="1642646.ING2E5A_1252"/>
<dbReference type="SUPFAM" id="SSF49785">
    <property type="entry name" value="Galactose-binding domain-like"/>
    <property type="match status" value="1"/>
</dbReference>
<keyword evidence="3" id="KW-1185">Reference proteome</keyword>
<evidence type="ECO:0000313" key="3">
    <source>
        <dbReference type="Proteomes" id="UP000178485"/>
    </source>
</evidence>
<dbReference type="EMBL" id="LT608328">
    <property type="protein sequence ID" value="SCM57252.1"/>
    <property type="molecule type" value="Genomic_DNA"/>
</dbReference>
<evidence type="ECO:0000259" key="1">
    <source>
        <dbReference type="Pfam" id="PF16391"/>
    </source>
</evidence>
<dbReference type="Gene3D" id="2.60.120.260">
    <property type="entry name" value="Galactose-binding domain-like"/>
    <property type="match status" value="1"/>
</dbReference>
<dbReference type="InterPro" id="IPR008979">
    <property type="entry name" value="Galactose-bd-like_sf"/>
</dbReference>
<name>A0A1G4G6B0_9BACT</name>
<dbReference type="Pfam" id="PF16389">
    <property type="entry name" value="DUF4998"/>
    <property type="match status" value="1"/>
</dbReference>
<protein>
    <recommendedName>
        <fullName evidence="1">DUF5000 domain-containing protein</fullName>
    </recommendedName>
</protein>
<dbReference type="KEGG" id="pmuc:ING2E5A_1252"/>
<reference evidence="2 3" key="1">
    <citation type="submission" date="2016-08" db="EMBL/GenBank/DDBJ databases">
        <authorList>
            <person name="Seilhamer J.J."/>
        </authorList>
    </citation>
    <scope>NUCLEOTIDE SEQUENCE [LARGE SCALE GENOMIC DNA]</scope>
    <source>
        <strain evidence="2">ING2-E5A</strain>
    </source>
</reference>
<sequence>MRNIEYYIIAFLSVITFLRCKDMNSTYLEYLEGGEIIYVSKADSLVARSGLNSVTLSWIPGVDNKAVYAKIYWNNREDSMEYNIPPNLDRINVSIALPEGAYSFEVFTFDALGNKSIAATAEGSSYGDYYMSTLTDRVIERSSYRVIHWGEPYNNMAGVEVVYKDFDGKLKKLFVKNTESYTIIPDYKYYSEIQYRTFYFPDENSVDTFFTDFKTVTLDSIVDSSWFLRWNNEFFPYKQFGTYPIERMWDGNTNADFGYVWEDAVLPASITFDIGQLAILKKMRLFSHYNPSFLYKYGHLKHFQVWGSQNPNASSAFEDWIFLGEFNSHRPSGLADNIAPTPEDLAYASQGEYFNLNQTNTEIRYIRIVVLSVYSGSTAYFPRINITELTFWGDVR</sequence>